<dbReference type="EMBL" id="PGFD01000002">
    <property type="protein sequence ID" value="PJJ64299.1"/>
    <property type="molecule type" value="Genomic_DNA"/>
</dbReference>
<comment type="caution">
    <text evidence="1">The sequence shown here is derived from an EMBL/GenBank/DDBJ whole genome shotgun (WGS) entry which is preliminary data.</text>
</comment>
<organism evidence="1 2">
    <name type="scientific">Chryseobacterium geocarposphaerae</name>
    <dbReference type="NCBI Taxonomy" id="1416776"/>
    <lineage>
        <taxon>Bacteria</taxon>
        <taxon>Pseudomonadati</taxon>
        <taxon>Bacteroidota</taxon>
        <taxon>Flavobacteriia</taxon>
        <taxon>Flavobacteriales</taxon>
        <taxon>Weeksellaceae</taxon>
        <taxon>Chryseobacterium group</taxon>
        <taxon>Chryseobacterium</taxon>
    </lineage>
</organism>
<gene>
    <name evidence="1" type="ORF">CLV73_2657</name>
</gene>
<dbReference type="OrthoDB" id="1119698at2"/>
<keyword evidence="2" id="KW-1185">Reference proteome</keyword>
<proteinExistence type="predicted"/>
<sequence>MHTKKYVTQLSYEIIGFAIKVHKNLGPGLLEGIYEECLKFELERSGYNVRQQVYAPIVYDSLLLETNLRVDLLVNDLVIVELKTVNELLPVHQSQLLTYMKILEKPQGLLINFFTENITKSMKPLVNEYFNLLPE</sequence>
<dbReference type="InterPro" id="IPR011604">
    <property type="entry name" value="PDDEXK-like_dom_sf"/>
</dbReference>
<dbReference type="AlphaFoldDB" id="A0A2M9C1I1"/>
<evidence type="ECO:0000313" key="1">
    <source>
        <dbReference type="EMBL" id="PJJ64299.1"/>
    </source>
</evidence>
<dbReference type="Gene3D" id="3.90.320.10">
    <property type="match status" value="1"/>
</dbReference>
<dbReference type="Proteomes" id="UP000228740">
    <property type="component" value="Unassembled WGS sequence"/>
</dbReference>
<protein>
    <submittedName>
        <fullName evidence="1">GxxExxY protein</fullName>
    </submittedName>
</protein>
<dbReference type="NCBIfam" id="TIGR04256">
    <property type="entry name" value="GxxExxY"/>
    <property type="match status" value="1"/>
</dbReference>
<dbReference type="RefSeq" id="WP_100377861.1">
    <property type="nucleotide sequence ID" value="NZ_PGFD01000002.1"/>
</dbReference>
<dbReference type="InterPro" id="IPR026350">
    <property type="entry name" value="GxxExxY"/>
</dbReference>
<reference evidence="1 2" key="1">
    <citation type="submission" date="2017-11" db="EMBL/GenBank/DDBJ databases">
        <title>Genomic Encyclopedia of Archaeal and Bacterial Type Strains, Phase II (KMG-II): From Individual Species to Whole Genera.</title>
        <authorList>
            <person name="Goeker M."/>
        </authorList>
    </citation>
    <scope>NUCLEOTIDE SEQUENCE [LARGE SCALE GENOMIC DNA]</scope>
    <source>
        <strain evidence="1 2">DSM 27617</strain>
    </source>
</reference>
<evidence type="ECO:0000313" key="2">
    <source>
        <dbReference type="Proteomes" id="UP000228740"/>
    </source>
</evidence>
<dbReference type="Pfam" id="PF13366">
    <property type="entry name" value="PDDEXK_3"/>
    <property type="match status" value="1"/>
</dbReference>
<name>A0A2M9C1I1_9FLAO</name>
<accession>A0A2M9C1I1</accession>